<evidence type="ECO:0000256" key="6">
    <source>
        <dbReference type="ARBA" id="ARBA00042265"/>
    </source>
</evidence>
<evidence type="ECO:0000256" key="4">
    <source>
        <dbReference type="ARBA" id="ARBA00038281"/>
    </source>
</evidence>
<keyword evidence="10" id="KW-0418">Kinase</keyword>
<sequence>MAARLMHRWYWLCRVFSPLGIQTGQLMKATGSARPPFASMTTCNLSQAVDKLSMKELENKPLEKSTRWEDLIVASSSVEELLCSENLHNINGKQAALMITHLSHLVSKLKLDHEVIVKDKRFQQLLYHTYREASRIDQMLLINLLKSLYFLGVSQQQKELLSAEQEVRWRMKSLSYRRLASLATYMFTYFPKEKPNELLNELMVQLEMRWTEIEDANTIAMLMAKQEYFSPQLKERLEDKSLELAMHFTPEDIRRISVTLAQQNFRSLPLLRAISYHFVQKHVAVTPDILLDLAFAFGKLNFHQTQMFQKICSDLLPHIPDLPPKDVVRCIKSFSYLKWLNLPFFEASAEYFINNSKKFTKMELINLLVSFARLNFHPSNKDVFYSKSHHILDGHLGSLDPWVLVDLVWSLCVLQQAEAVHFQTVLLPKFFSNFFGNWTQHRKNYWLKLMHINTTAQLECAGYTGPFLPPEKLTLQELGVHKASTPLQTEVKEVLTRIAGEEANVRFNVDTPYGWKLDAEMVLDSENSPLPVADFDTLSLDHQSKAPESLQSGVRRLAFLLWEFPNFSSRSKDLLGRFVLAQRHIQSAGFLIVEVPYHEWFNLNTEWKKTQYLKDKMQKAVAKELAE</sequence>
<name>A0A9F2R0V3_PYTBI</name>
<gene>
    <name evidence="10" type="primary">TBRG4</name>
</gene>
<dbReference type="Pfam" id="PF08373">
    <property type="entry name" value="RAP"/>
    <property type="match status" value="1"/>
</dbReference>
<dbReference type="Pfam" id="PF06743">
    <property type="entry name" value="FAST_1"/>
    <property type="match status" value="1"/>
</dbReference>
<dbReference type="InterPro" id="IPR013584">
    <property type="entry name" value="RAP"/>
</dbReference>
<accession>A0A9F2R0V3</accession>
<keyword evidence="9" id="KW-1185">Reference proteome</keyword>
<evidence type="ECO:0000256" key="1">
    <source>
        <dbReference type="ARBA" id="ARBA00004305"/>
    </source>
</evidence>
<dbReference type="GO" id="GO:0000963">
    <property type="term" value="P:mitochondrial RNA processing"/>
    <property type="evidence" value="ECO:0007669"/>
    <property type="project" value="TreeGrafter"/>
</dbReference>
<dbReference type="Pfam" id="PF08368">
    <property type="entry name" value="FAST_2"/>
    <property type="match status" value="1"/>
</dbReference>
<evidence type="ECO:0000256" key="7">
    <source>
        <dbReference type="ARBA" id="ARBA00043220"/>
    </source>
</evidence>
<protein>
    <recommendedName>
        <fullName evidence="5">FAST kinase domain-containing protein 4</fullName>
    </recommendedName>
    <alternativeName>
        <fullName evidence="7">Protein TBRG4</fullName>
    </alternativeName>
    <alternativeName>
        <fullName evidence="6">Transforming growth factor beta regulator 4</fullName>
    </alternativeName>
</protein>
<dbReference type="GO" id="GO:0035770">
    <property type="term" value="C:ribonucleoprotein granule"/>
    <property type="evidence" value="ECO:0007669"/>
    <property type="project" value="TreeGrafter"/>
</dbReference>
<dbReference type="GO" id="GO:0044528">
    <property type="term" value="P:regulation of mitochondrial mRNA stability"/>
    <property type="evidence" value="ECO:0007669"/>
    <property type="project" value="InterPro"/>
</dbReference>
<comment type="subcellular location">
    <subcellularLocation>
        <location evidence="1">Mitochondrion matrix</location>
    </subcellularLocation>
</comment>
<dbReference type="InterPro" id="IPR013579">
    <property type="entry name" value="FAST_2"/>
</dbReference>
<evidence type="ECO:0000313" key="10">
    <source>
        <dbReference type="RefSeq" id="XP_007432470.1"/>
    </source>
</evidence>
<comment type="similarity">
    <text evidence="4">Belongs to the FAST kinase family.</text>
</comment>
<organism evidence="9 10">
    <name type="scientific">Python bivittatus</name>
    <name type="common">Burmese python</name>
    <name type="synonym">Python molurus bivittatus</name>
    <dbReference type="NCBI Taxonomy" id="176946"/>
    <lineage>
        <taxon>Eukaryota</taxon>
        <taxon>Metazoa</taxon>
        <taxon>Chordata</taxon>
        <taxon>Craniata</taxon>
        <taxon>Vertebrata</taxon>
        <taxon>Euteleostomi</taxon>
        <taxon>Lepidosauria</taxon>
        <taxon>Squamata</taxon>
        <taxon>Bifurcata</taxon>
        <taxon>Unidentata</taxon>
        <taxon>Episquamata</taxon>
        <taxon>Toxicofera</taxon>
        <taxon>Serpentes</taxon>
        <taxon>Henophidia</taxon>
        <taxon>Pythonidae</taxon>
        <taxon>Python</taxon>
    </lineage>
</organism>
<reference evidence="10" key="1">
    <citation type="submission" date="2025-08" db="UniProtKB">
        <authorList>
            <consortium name="RefSeq"/>
        </authorList>
    </citation>
    <scope>IDENTIFICATION</scope>
    <source>
        <tissue evidence="10">Liver</tissue>
    </source>
</reference>
<proteinExistence type="inferred from homology"/>
<evidence type="ECO:0000256" key="5">
    <source>
        <dbReference type="ARBA" id="ARBA00040471"/>
    </source>
</evidence>
<dbReference type="InterPro" id="IPR010622">
    <property type="entry name" value="FAST_Leu-rich"/>
</dbReference>
<dbReference type="CTD" id="9238"/>
<dbReference type="OMA" id="LCILQQA"/>
<dbReference type="PANTHER" id="PTHR21228:SF59">
    <property type="entry name" value="FAST KINASE DOMAIN-CONTAINING PROTEIN 4"/>
    <property type="match status" value="1"/>
</dbReference>
<dbReference type="PROSITE" id="PS51286">
    <property type="entry name" value="RAP"/>
    <property type="match status" value="1"/>
</dbReference>
<keyword evidence="2" id="KW-0809">Transit peptide</keyword>
<dbReference type="PANTHER" id="PTHR21228">
    <property type="entry name" value="FAST LEU-RICH DOMAIN-CONTAINING"/>
    <property type="match status" value="1"/>
</dbReference>
<dbReference type="KEGG" id="pbi:103064701"/>
<dbReference type="OrthoDB" id="6501018at2759"/>
<dbReference type="AlphaFoldDB" id="A0A9F2R0V3"/>
<evidence type="ECO:0000313" key="9">
    <source>
        <dbReference type="Proteomes" id="UP000695026"/>
    </source>
</evidence>
<dbReference type="Proteomes" id="UP000695026">
    <property type="component" value="Unplaced"/>
</dbReference>
<dbReference type="GO" id="GO:0003723">
    <property type="term" value="F:RNA binding"/>
    <property type="evidence" value="ECO:0007669"/>
    <property type="project" value="TreeGrafter"/>
</dbReference>
<evidence type="ECO:0000259" key="8">
    <source>
        <dbReference type="PROSITE" id="PS51286"/>
    </source>
</evidence>
<dbReference type="GO" id="GO:0005759">
    <property type="term" value="C:mitochondrial matrix"/>
    <property type="evidence" value="ECO:0007669"/>
    <property type="project" value="UniProtKB-SubCell"/>
</dbReference>
<keyword evidence="10" id="KW-0808">Transferase</keyword>
<evidence type="ECO:0000256" key="2">
    <source>
        <dbReference type="ARBA" id="ARBA00022946"/>
    </source>
</evidence>
<evidence type="ECO:0000256" key="3">
    <source>
        <dbReference type="ARBA" id="ARBA00023128"/>
    </source>
</evidence>
<dbReference type="GeneID" id="103064701"/>
<dbReference type="GO" id="GO:0016301">
    <property type="term" value="F:kinase activity"/>
    <property type="evidence" value="ECO:0007669"/>
    <property type="project" value="UniProtKB-KW"/>
</dbReference>
<dbReference type="InterPro" id="IPR050870">
    <property type="entry name" value="FAST_kinase"/>
</dbReference>
<dbReference type="CDD" id="cd23739">
    <property type="entry name" value="TBRG4-like_N"/>
    <property type="match status" value="1"/>
</dbReference>
<dbReference type="SMART" id="SM00952">
    <property type="entry name" value="RAP"/>
    <property type="match status" value="1"/>
</dbReference>
<dbReference type="RefSeq" id="XP_007432470.1">
    <property type="nucleotide sequence ID" value="XM_007432408.3"/>
</dbReference>
<feature type="domain" description="RAP" evidence="8">
    <location>
        <begin position="557"/>
        <end position="615"/>
    </location>
</feature>
<keyword evidence="3" id="KW-0496">Mitochondrion</keyword>